<dbReference type="Proteomes" id="UP001239462">
    <property type="component" value="Unassembled WGS sequence"/>
</dbReference>
<reference evidence="1 2" key="1">
    <citation type="submission" date="2023-06" db="EMBL/GenBank/DDBJ databases">
        <title>Roseiconus lacunae JC819 isolated from Gulf of Mannar region, Tamil Nadu.</title>
        <authorList>
            <person name="Pk S."/>
            <person name="Ch S."/>
            <person name="Ch V.R."/>
        </authorList>
    </citation>
    <scope>NUCLEOTIDE SEQUENCE [LARGE SCALE GENOMIC DNA]</scope>
    <source>
        <strain evidence="1 2">JC819</strain>
    </source>
</reference>
<keyword evidence="2" id="KW-1185">Reference proteome</keyword>
<dbReference type="RefSeq" id="WP_289163590.1">
    <property type="nucleotide sequence ID" value="NZ_JASZZN010000007.1"/>
</dbReference>
<evidence type="ECO:0000313" key="2">
    <source>
        <dbReference type="Proteomes" id="UP001239462"/>
    </source>
</evidence>
<gene>
    <name evidence="1" type="ORF">QTN89_11125</name>
</gene>
<name>A0ABT7PIA9_9BACT</name>
<protein>
    <submittedName>
        <fullName evidence="1">Uncharacterized protein</fullName>
    </submittedName>
</protein>
<accession>A0ABT7PIA9</accession>
<organism evidence="1 2">
    <name type="scientific">Roseiconus lacunae</name>
    <dbReference type="NCBI Taxonomy" id="2605694"/>
    <lineage>
        <taxon>Bacteria</taxon>
        <taxon>Pseudomonadati</taxon>
        <taxon>Planctomycetota</taxon>
        <taxon>Planctomycetia</taxon>
        <taxon>Pirellulales</taxon>
        <taxon>Pirellulaceae</taxon>
        <taxon>Roseiconus</taxon>
    </lineage>
</organism>
<sequence>MIAAPLLADLTPAASQVIAAVGCATVFYLAGYAHGSSVAIRTEFEKITQYQHDDRDKPPAEDPPAE</sequence>
<proteinExistence type="predicted"/>
<evidence type="ECO:0000313" key="1">
    <source>
        <dbReference type="EMBL" id="MDM4015986.1"/>
    </source>
</evidence>
<comment type="caution">
    <text evidence="1">The sequence shown here is derived from an EMBL/GenBank/DDBJ whole genome shotgun (WGS) entry which is preliminary data.</text>
</comment>
<dbReference type="EMBL" id="JASZZN010000007">
    <property type="protein sequence ID" value="MDM4015986.1"/>
    <property type="molecule type" value="Genomic_DNA"/>
</dbReference>